<dbReference type="EMBL" id="FMSP01000005">
    <property type="protein sequence ID" value="SCV69861.1"/>
    <property type="molecule type" value="Genomic_DNA"/>
</dbReference>
<organism evidence="1 2">
    <name type="scientific">Microbotryum intermedium</name>
    <dbReference type="NCBI Taxonomy" id="269621"/>
    <lineage>
        <taxon>Eukaryota</taxon>
        <taxon>Fungi</taxon>
        <taxon>Dikarya</taxon>
        <taxon>Basidiomycota</taxon>
        <taxon>Pucciniomycotina</taxon>
        <taxon>Microbotryomycetes</taxon>
        <taxon>Microbotryales</taxon>
        <taxon>Microbotryaceae</taxon>
        <taxon>Microbotryum</taxon>
    </lineage>
</organism>
<dbReference type="Proteomes" id="UP000198372">
    <property type="component" value="Unassembled WGS sequence"/>
</dbReference>
<sequence length="47" mass="5377">MILSSFGVTDVFHPSCGLMLSRDLHIMYDNFDWALYPLGLDVSDVER</sequence>
<accession>A0A238FCL4</accession>
<reference evidence="2" key="1">
    <citation type="submission" date="2016-09" db="EMBL/GenBank/DDBJ databases">
        <authorList>
            <person name="Jeantristanb JTB J.-T."/>
            <person name="Ricardo R."/>
        </authorList>
    </citation>
    <scope>NUCLEOTIDE SEQUENCE [LARGE SCALE GENOMIC DNA]</scope>
</reference>
<proteinExistence type="predicted"/>
<evidence type="ECO:0000313" key="1">
    <source>
        <dbReference type="EMBL" id="SCV69861.1"/>
    </source>
</evidence>
<evidence type="ECO:0000313" key="2">
    <source>
        <dbReference type="Proteomes" id="UP000198372"/>
    </source>
</evidence>
<protein>
    <submittedName>
        <fullName evidence="1">BQ2448_1255 protein</fullName>
    </submittedName>
</protein>
<name>A0A238FCL4_9BASI</name>
<dbReference type="OrthoDB" id="2142759at2759"/>
<gene>
    <name evidence="1" type="ORF">BQ2448_1255</name>
</gene>
<keyword evidence="2" id="KW-1185">Reference proteome</keyword>
<dbReference type="AlphaFoldDB" id="A0A238FCL4"/>